<proteinExistence type="predicted"/>
<comment type="caution">
    <text evidence="2">The sequence shown here is derived from an EMBL/GenBank/DDBJ whole genome shotgun (WGS) entry which is preliminary data.</text>
</comment>
<protein>
    <submittedName>
        <fullName evidence="2">Uncharacterized protein</fullName>
    </submittedName>
</protein>
<keyword evidence="1" id="KW-0732">Signal</keyword>
<sequence length="265" mass="25514">MLSQTILLAASAFAASALAQQTAGITIEASHGGAGSDLTNTTITVPLNMTYTNAALNEVSNLYLTSASGVPLESITCTPHLYANGTGEAGLAFTSSEPSLLSTNTVQVGSITCVSTTTSSSDTSAAASASSGATSTAASTGTAIAIPTIQNGTALLTTASLTASTTSSASEIVSTVSDAISTFLTTVPAAAASGTSQQSTITSVMTASDSATAPTSATATSAQSASSTSSTSASLTSGNAAGRLSLADFVWPGLAVGALGLAMAV</sequence>
<name>A0AAV9J5K0_9PEZI</name>
<accession>A0AAV9J5K0</accession>
<reference evidence="2 3" key="1">
    <citation type="submission" date="2021-11" db="EMBL/GenBank/DDBJ databases">
        <title>Black yeast isolated from Biological Soil Crust.</title>
        <authorList>
            <person name="Kurbessoian T."/>
        </authorList>
    </citation>
    <scope>NUCLEOTIDE SEQUENCE [LARGE SCALE GENOMIC DNA]</scope>
    <source>
        <strain evidence="2 3">CCFEE 5522</strain>
    </source>
</reference>
<evidence type="ECO:0000256" key="1">
    <source>
        <dbReference type="SAM" id="SignalP"/>
    </source>
</evidence>
<feature type="chain" id="PRO_5043608848" evidence="1">
    <location>
        <begin position="20"/>
        <end position="265"/>
    </location>
</feature>
<evidence type="ECO:0000313" key="2">
    <source>
        <dbReference type="EMBL" id="KAK4540143.1"/>
    </source>
</evidence>
<gene>
    <name evidence="2" type="ORF">LTR36_009729</name>
</gene>
<dbReference type="AlphaFoldDB" id="A0AAV9J5K0"/>
<feature type="signal peptide" evidence="1">
    <location>
        <begin position="1"/>
        <end position="19"/>
    </location>
</feature>
<dbReference type="Proteomes" id="UP001324427">
    <property type="component" value="Unassembled WGS sequence"/>
</dbReference>
<keyword evidence="3" id="KW-1185">Reference proteome</keyword>
<dbReference type="EMBL" id="JAVFHQ010000073">
    <property type="protein sequence ID" value="KAK4540143.1"/>
    <property type="molecule type" value="Genomic_DNA"/>
</dbReference>
<organism evidence="2 3">
    <name type="scientific">Oleoguttula mirabilis</name>
    <dbReference type="NCBI Taxonomy" id="1507867"/>
    <lineage>
        <taxon>Eukaryota</taxon>
        <taxon>Fungi</taxon>
        <taxon>Dikarya</taxon>
        <taxon>Ascomycota</taxon>
        <taxon>Pezizomycotina</taxon>
        <taxon>Dothideomycetes</taxon>
        <taxon>Dothideomycetidae</taxon>
        <taxon>Mycosphaerellales</taxon>
        <taxon>Teratosphaeriaceae</taxon>
        <taxon>Oleoguttula</taxon>
    </lineage>
</organism>
<evidence type="ECO:0000313" key="3">
    <source>
        <dbReference type="Proteomes" id="UP001324427"/>
    </source>
</evidence>